<dbReference type="Gene3D" id="3.10.20.30">
    <property type="match status" value="1"/>
</dbReference>
<evidence type="ECO:0000256" key="5">
    <source>
        <dbReference type="ARBA" id="ARBA00023014"/>
    </source>
</evidence>
<feature type="domain" description="2Fe-2S ferredoxin-type" evidence="6">
    <location>
        <begin position="1"/>
        <end position="76"/>
    </location>
</feature>
<dbReference type="Pfam" id="PF01799">
    <property type="entry name" value="Fer2_2"/>
    <property type="match status" value="1"/>
</dbReference>
<dbReference type="CDD" id="cd00207">
    <property type="entry name" value="fer2"/>
    <property type="match status" value="1"/>
</dbReference>
<dbReference type="GO" id="GO:0051537">
    <property type="term" value="F:2 iron, 2 sulfur cluster binding"/>
    <property type="evidence" value="ECO:0007669"/>
    <property type="project" value="UniProtKB-KW"/>
</dbReference>
<evidence type="ECO:0000256" key="1">
    <source>
        <dbReference type="ARBA" id="ARBA00022714"/>
    </source>
</evidence>
<dbReference type="SUPFAM" id="SSF47741">
    <property type="entry name" value="CO dehydrogenase ISP C-domain like"/>
    <property type="match status" value="1"/>
</dbReference>
<dbReference type="InterPro" id="IPR051452">
    <property type="entry name" value="Diverse_Oxidoreductases"/>
</dbReference>
<keyword evidence="4" id="KW-0408">Iron</keyword>
<dbReference type="GO" id="GO:0016491">
    <property type="term" value="F:oxidoreductase activity"/>
    <property type="evidence" value="ECO:0007669"/>
    <property type="project" value="UniProtKB-KW"/>
</dbReference>
<sequence length="161" mass="17261">MTSMILNGERRAVRAAPDTPLLYVLREEFGLNAAKYGCGLGQCGACTVVIDGEAVFSCVTPVMLAENRQVTTLEGLGTAEAPGPLQRAFIDAQAAQCGYCIPGMMMRAHALLTRDPDASDAAIRAELEPHLCRCGTHMRILRAIRRAADAMRPRSTAEAGR</sequence>
<evidence type="ECO:0000313" key="8">
    <source>
        <dbReference type="Proteomes" id="UP001055286"/>
    </source>
</evidence>
<evidence type="ECO:0000256" key="2">
    <source>
        <dbReference type="ARBA" id="ARBA00022723"/>
    </source>
</evidence>
<comment type="caution">
    <text evidence="7">The sequence shown here is derived from an EMBL/GenBank/DDBJ whole genome shotgun (WGS) entry which is preliminary data.</text>
</comment>
<dbReference type="InterPro" id="IPR006058">
    <property type="entry name" value="2Fe2S_fd_BS"/>
</dbReference>
<dbReference type="RefSeq" id="WP_099904372.1">
    <property type="nucleotide sequence ID" value="NZ_BPQJ01000027.1"/>
</dbReference>
<dbReference type="PANTHER" id="PTHR44379">
    <property type="entry name" value="OXIDOREDUCTASE WITH IRON-SULFUR SUBUNIT"/>
    <property type="match status" value="1"/>
</dbReference>
<gene>
    <name evidence="7" type="primary">nicA_3</name>
    <name evidence="7" type="ORF">MPEAHAMD_4777</name>
</gene>
<dbReference type="Gene3D" id="1.10.150.120">
    <property type="entry name" value="[2Fe-2S]-binding domain"/>
    <property type="match status" value="1"/>
</dbReference>
<keyword evidence="1" id="KW-0001">2Fe-2S</keyword>
<dbReference type="EMBL" id="BPQJ01000027">
    <property type="protein sequence ID" value="GJD64594.1"/>
    <property type="molecule type" value="Genomic_DNA"/>
</dbReference>
<dbReference type="InterPro" id="IPR036010">
    <property type="entry name" value="2Fe-2S_ferredoxin-like_sf"/>
</dbReference>
<dbReference type="InterPro" id="IPR002888">
    <property type="entry name" value="2Fe-2S-bd"/>
</dbReference>
<evidence type="ECO:0000313" key="7">
    <source>
        <dbReference type="EMBL" id="GJD64594.1"/>
    </source>
</evidence>
<dbReference type="PANTHER" id="PTHR44379:SF6">
    <property type="entry name" value="BLR6046 PROTEIN"/>
    <property type="match status" value="1"/>
</dbReference>
<reference evidence="7" key="1">
    <citation type="journal article" date="2016" name="Front. Microbiol.">
        <title>Genome Sequence of the Piezophilic, Mesophilic Sulfate-Reducing Bacterium Desulfovibrio indicus J2T.</title>
        <authorList>
            <person name="Cao J."/>
            <person name="Maignien L."/>
            <person name="Shao Z."/>
            <person name="Alain K."/>
            <person name="Jebbar M."/>
        </authorList>
    </citation>
    <scope>NUCLEOTIDE SEQUENCE</scope>
    <source>
        <strain evidence="7">JCM 32048</strain>
    </source>
</reference>
<keyword evidence="5" id="KW-0411">Iron-sulfur</keyword>
<dbReference type="Proteomes" id="UP001055286">
    <property type="component" value="Unassembled WGS sequence"/>
</dbReference>
<keyword evidence="8" id="KW-1185">Reference proteome</keyword>
<evidence type="ECO:0000259" key="6">
    <source>
        <dbReference type="PROSITE" id="PS51085"/>
    </source>
</evidence>
<evidence type="ECO:0000256" key="4">
    <source>
        <dbReference type="ARBA" id="ARBA00023004"/>
    </source>
</evidence>
<keyword evidence="3" id="KW-0560">Oxidoreductase</keyword>
<dbReference type="InterPro" id="IPR036884">
    <property type="entry name" value="2Fe-2S-bd_dom_sf"/>
</dbReference>
<dbReference type="SUPFAM" id="SSF54292">
    <property type="entry name" value="2Fe-2S ferredoxin-like"/>
    <property type="match status" value="1"/>
</dbReference>
<accession>A0AA37HFG2</accession>
<dbReference type="PROSITE" id="PS51085">
    <property type="entry name" value="2FE2S_FER_2"/>
    <property type="match status" value="1"/>
</dbReference>
<dbReference type="PROSITE" id="PS00197">
    <property type="entry name" value="2FE2S_FER_1"/>
    <property type="match status" value="1"/>
</dbReference>
<protein>
    <submittedName>
        <fullName evidence="7">Nicotinate dehydrogenase subunit A</fullName>
    </submittedName>
</protein>
<reference evidence="7" key="2">
    <citation type="submission" date="2021-08" db="EMBL/GenBank/DDBJ databases">
        <authorList>
            <person name="Tani A."/>
            <person name="Ola A."/>
            <person name="Ogura Y."/>
            <person name="Katsura K."/>
            <person name="Hayashi T."/>
        </authorList>
    </citation>
    <scope>NUCLEOTIDE SEQUENCE</scope>
    <source>
        <strain evidence="7">JCM 32048</strain>
    </source>
</reference>
<dbReference type="InterPro" id="IPR001041">
    <property type="entry name" value="2Fe-2S_ferredoxin-type"/>
</dbReference>
<dbReference type="GO" id="GO:0046872">
    <property type="term" value="F:metal ion binding"/>
    <property type="evidence" value="ECO:0007669"/>
    <property type="project" value="UniProtKB-KW"/>
</dbReference>
<name>A0AA37HFG2_9HYPH</name>
<proteinExistence type="predicted"/>
<evidence type="ECO:0000256" key="3">
    <source>
        <dbReference type="ARBA" id="ARBA00023002"/>
    </source>
</evidence>
<dbReference type="Pfam" id="PF00111">
    <property type="entry name" value="Fer2"/>
    <property type="match status" value="1"/>
</dbReference>
<dbReference type="InterPro" id="IPR012675">
    <property type="entry name" value="Beta-grasp_dom_sf"/>
</dbReference>
<dbReference type="AlphaFoldDB" id="A0AA37HFG2"/>
<organism evidence="7 8">
    <name type="scientific">Methylobacterium frigidaeris</name>
    <dbReference type="NCBI Taxonomy" id="2038277"/>
    <lineage>
        <taxon>Bacteria</taxon>
        <taxon>Pseudomonadati</taxon>
        <taxon>Pseudomonadota</taxon>
        <taxon>Alphaproteobacteria</taxon>
        <taxon>Hyphomicrobiales</taxon>
        <taxon>Methylobacteriaceae</taxon>
        <taxon>Methylobacterium</taxon>
    </lineage>
</organism>
<keyword evidence="2" id="KW-0479">Metal-binding</keyword>